<dbReference type="Pfam" id="PF08591">
    <property type="entry name" value="RNR_inhib"/>
    <property type="match status" value="1"/>
</dbReference>
<proteinExistence type="inferred from homology"/>
<evidence type="ECO:0000256" key="4">
    <source>
        <dbReference type="ARBA" id="ARBA00022490"/>
    </source>
</evidence>
<feature type="compositionally biased region" description="Low complexity" evidence="6">
    <location>
        <begin position="163"/>
        <end position="174"/>
    </location>
</feature>
<evidence type="ECO:0000256" key="6">
    <source>
        <dbReference type="SAM" id="MobiDB-lite"/>
    </source>
</evidence>
<comment type="subcellular location">
    <subcellularLocation>
        <location evidence="2">Cytoplasm</location>
    </subcellularLocation>
    <subcellularLocation>
        <location evidence="1">Nucleus</location>
    </subcellularLocation>
</comment>
<protein>
    <submittedName>
        <fullName evidence="7">Ribonucleotide reductase inhibitor-domain-containing protein</fullName>
    </submittedName>
</protein>
<dbReference type="Proteomes" id="UP001610446">
    <property type="component" value="Unassembled WGS sequence"/>
</dbReference>
<dbReference type="EMBL" id="JBFXLU010000241">
    <property type="protein sequence ID" value="KAL2833538.1"/>
    <property type="molecule type" value="Genomic_DNA"/>
</dbReference>
<evidence type="ECO:0000256" key="2">
    <source>
        <dbReference type="ARBA" id="ARBA00004496"/>
    </source>
</evidence>
<organism evidence="7 8">
    <name type="scientific">Aspergillus pseudoustus</name>
    <dbReference type="NCBI Taxonomy" id="1810923"/>
    <lineage>
        <taxon>Eukaryota</taxon>
        <taxon>Fungi</taxon>
        <taxon>Dikarya</taxon>
        <taxon>Ascomycota</taxon>
        <taxon>Pezizomycotina</taxon>
        <taxon>Eurotiomycetes</taxon>
        <taxon>Eurotiomycetidae</taxon>
        <taxon>Eurotiales</taxon>
        <taxon>Aspergillaceae</taxon>
        <taxon>Aspergillus</taxon>
        <taxon>Aspergillus subgen. Nidulantes</taxon>
    </lineage>
</organism>
<keyword evidence="5" id="KW-0539">Nucleus</keyword>
<feature type="compositionally biased region" description="Polar residues" evidence="6">
    <location>
        <begin position="104"/>
        <end position="120"/>
    </location>
</feature>
<evidence type="ECO:0000256" key="3">
    <source>
        <dbReference type="ARBA" id="ARBA00005459"/>
    </source>
</evidence>
<gene>
    <name evidence="7" type="ORF">BJY01DRAFT_225132</name>
</gene>
<evidence type="ECO:0000313" key="8">
    <source>
        <dbReference type="Proteomes" id="UP001610446"/>
    </source>
</evidence>
<keyword evidence="8" id="KW-1185">Reference proteome</keyword>
<accession>A0ABR4J0G3</accession>
<sequence length="291" mass="32460">MSLSTSKPDLSSKRRRFQTPITTFFPTSAHPSSDGPSSVSHNHYSALTHSPTPVVPAKVQASLLSVGMRVRKSVAEGYKTHHAKGIDEKHISTTTFTKEERRNTSVNPGTYSASTRSELTPFSGMGRMTQYQCTPSLPYLGTSTQQQEHTITTEDDAFSLPPSSQESIDSQSYSTPPPPILKKRTHTDFDFEPYEDEEEIDLDLDEVDNKWQDPPRLNPFHNARAGAGTNLLGRTILSPTLNQQRRRFLGAKHKPAEGNPMDLDDFEEPAFLRRREEVDMDVVAEVQMGGV</sequence>
<feature type="compositionally biased region" description="Polar residues" evidence="6">
    <location>
        <begin position="139"/>
        <end position="150"/>
    </location>
</feature>
<reference evidence="7 8" key="1">
    <citation type="submission" date="2024-07" db="EMBL/GenBank/DDBJ databases">
        <title>Section-level genome sequencing and comparative genomics of Aspergillus sections Usti and Cavernicolus.</title>
        <authorList>
            <consortium name="Lawrence Berkeley National Laboratory"/>
            <person name="Nybo J.L."/>
            <person name="Vesth T.C."/>
            <person name="Theobald S."/>
            <person name="Frisvad J.C."/>
            <person name="Larsen T.O."/>
            <person name="Kjaerboelling I."/>
            <person name="Rothschild-Mancinelli K."/>
            <person name="Lyhne E.K."/>
            <person name="Kogle M.E."/>
            <person name="Barry K."/>
            <person name="Clum A."/>
            <person name="Na H."/>
            <person name="Ledsgaard L."/>
            <person name="Lin J."/>
            <person name="Lipzen A."/>
            <person name="Kuo A."/>
            <person name="Riley R."/>
            <person name="Mondo S."/>
            <person name="Labutti K."/>
            <person name="Haridas S."/>
            <person name="Pangalinan J."/>
            <person name="Salamov A.A."/>
            <person name="Simmons B.A."/>
            <person name="Magnuson J.K."/>
            <person name="Chen J."/>
            <person name="Drula E."/>
            <person name="Henrissat B."/>
            <person name="Wiebenga A."/>
            <person name="Lubbers R.J."/>
            <person name="Gomes A.C."/>
            <person name="Makela M.R."/>
            <person name="Stajich J."/>
            <person name="Grigoriev I.V."/>
            <person name="Mortensen U.H."/>
            <person name="De Vries R.P."/>
            <person name="Baker S.E."/>
            <person name="Andersen M.R."/>
        </authorList>
    </citation>
    <scope>NUCLEOTIDE SEQUENCE [LARGE SCALE GENOMIC DNA]</scope>
    <source>
        <strain evidence="7 8">CBS 123904</strain>
    </source>
</reference>
<dbReference type="InterPro" id="IPR013900">
    <property type="entry name" value="RNR_inhibitor"/>
</dbReference>
<evidence type="ECO:0000256" key="1">
    <source>
        <dbReference type="ARBA" id="ARBA00004123"/>
    </source>
</evidence>
<dbReference type="PANTHER" id="PTHR28081">
    <property type="entry name" value="DAMAGE-REGULATED IMPORT FACILITATOR 1-RELATED"/>
    <property type="match status" value="1"/>
</dbReference>
<feature type="region of interest" description="Disordered" evidence="6">
    <location>
        <begin position="98"/>
        <end position="123"/>
    </location>
</feature>
<evidence type="ECO:0000313" key="7">
    <source>
        <dbReference type="EMBL" id="KAL2833538.1"/>
    </source>
</evidence>
<feature type="region of interest" description="Disordered" evidence="6">
    <location>
        <begin position="139"/>
        <end position="185"/>
    </location>
</feature>
<evidence type="ECO:0000256" key="5">
    <source>
        <dbReference type="ARBA" id="ARBA00023242"/>
    </source>
</evidence>
<feature type="compositionally biased region" description="Polar residues" evidence="6">
    <location>
        <begin position="19"/>
        <end position="43"/>
    </location>
</feature>
<dbReference type="PANTHER" id="PTHR28081:SF1">
    <property type="entry name" value="DAMAGE-REGULATED IMPORT FACILITATOR 1"/>
    <property type="match status" value="1"/>
</dbReference>
<comment type="caution">
    <text evidence="7">The sequence shown here is derived from an EMBL/GenBank/DDBJ whole genome shotgun (WGS) entry which is preliminary data.</text>
</comment>
<keyword evidence="4" id="KW-0963">Cytoplasm</keyword>
<feature type="region of interest" description="Disordered" evidence="6">
    <location>
        <begin position="1"/>
        <end position="43"/>
    </location>
</feature>
<comment type="similarity">
    <text evidence="3">Belongs to the DIF1/spd1 family.</text>
</comment>
<name>A0ABR4J0G3_9EURO</name>